<dbReference type="RefSeq" id="WP_115923448.1">
    <property type="nucleotide sequence ID" value="NZ_QTUA01000001.1"/>
</dbReference>
<dbReference type="AlphaFoldDB" id="A0A3D9UUK7"/>
<reference evidence="8 9" key="1">
    <citation type="submission" date="2018-08" db="EMBL/GenBank/DDBJ databases">
        <title>Sequencing the genomes of 1000 actinobacteria strains.</title>
        <authorList>
            <person name="Klenk H.-P."/>
        </authorList>
    </citation>
    <scope>NUCLEOTIDE SEQUENCE [LARGE SCALE GENOMIC DNA]</scope>
    <source>
        <strain evidence="8 9">DSM 22967</strain>
    </source>
</reference>
<name>A0A3D9UUK7_9MICO</name>
<keyword evidence="6 7" id="KW-0472">Membrane</keyword>
<evidence type="ECO:0000256" key="6">
    <source>
        <dbReference type="ARBA" id="ARBA00023136"/>
    </source>
</evidence>
<keyword evidence="5 7" id="KW-1133">Transmembrane helix</keyword>
<dbReference type="GO" id="GO:0005886">
    <property type="term" value="C:plasma membrane"/>
    <property type="evidence" value="ECO:0007669"/>
    <property type="project" value="UniProtKB-SubCell"/>
</dbReference>
<dbReference type="Proteomes" id="UP000256253">
    <property type="component" value="Unassembled WGS sequence"/>
</dbReference>
<feature type="transmembrane region" description="Helical" evidence="7">
    <location>
        <begin position="38"/>
        <end position="56"/>
    </location>
</feature>
<dbReference type="Pfam" id="PF13440">
    <property type="entry name" value="Polysacc_synt_3"/>
    <property type="match status" value="1"/>
</dbReference>
<dbReference type="InterPro" id="IPR050833">
    <property type="entry name" value="Poly_Biosynth_Transport"/>
</dbReference>
<feature type="transmembrane region" description="Helical" evidence="7">
    <location>
        <begin position="222"/>
        <end position="242"/>
    </location>
</feature>
<evidence type="ECO:0000256" key="7">
    <source>
        <dbReference type="SAM" id="Phobius"/>
    </source>
</evidence>
<feature type="transmembrane region" description="Helical" evidence="7">
    <location>
        <begin position="373"/>
        <end position="392"/>
    </location>
</feature>
<dbReference type="OrthoDB" id="9770347at2"/>
<proteinExistence type="inferred from homology"/>
<feature type="transmembrane region" description="Helical" evidence="7">
    <location>
        <begin position="98"/>
        <end position="117"/>
    </location>
</feature>
<evidence type="ECO:0000313" key="8">
    <source>
        <dbReference type="EMBL" id="REF31640.1"/>
    </source>
</evidence>
<dbReference type="CDD" id="cd13127">
    <property type="entry name" value="MATE_tuaB_like"/>
    <property type="match status" value="1"/>
</dbReference>
<protein>
    <submittedName>
        <fullName evidence="8">O-antigen/teichoic acid export membrane protein</fullName>
    </submittedName>
</protein>
<feature type="transmembrane region" description="Helical" evidence="7">
    <location>
        <begin position="62"/>
        <end position="86"/>
    </location>
</feature>
<evidence type="ECO:0000256" key="2">
    <source>
        <dbReference type="ARBA" id="ARBA00007430"/>
    </source>
</evidence>
<feature type="transmembrane region" description="Helical" evidence="7">
    <location>
        <begin position="398"/>
        <end position="417"/>
    </location>
</feature>
<gene>
    <name evidence="8" type="ORF">DFJ65_2712</name>
</gene>
<feature type="transmembrane region" description="Helical" evidence="7">
    <location>
        <begin position="162"/>
        <end position="183"/>
    </location>
</feature>
<dbReference type="EMBL" id="QTUA01000001">
    <property type="protein sequence ID" value="REF31640.1"/>
    <property type="molecule type" value="Genomic_DNA"/>
</dbReference>
<comment type="similarity">
    <text evidence="2">Belongs to the polysaccharide synthase family.</text>
</comment>
<comment type="caution">
    <text evidence="8">The sequence shown here is derived from an EMBL/GenBank/DDBJ whole genome shotgun (WGS) entry which is preliminary data.</text>
</comment>
<accession>A0A3D9UUK7</accession>
<dbReference type="PANTHER" id="PTHR30250">
    <property type="entry name" value="PST FAMILY PREDICTED COLANIC ACID TRANSPORTER"/>
    <property type="match status" value="1"/>
</dbReference>
<evidence type="ECO:0000256" key="4">
    <source>
        <dbReference type="ARBA" id="ARBA00022692"/>
    </source>
</evidence>
<feature type="transmembrane region" description="Helical" evidence="7">
    <location>
        <begin position="310"/>
        <end position="333"/>
    </location>
</feature>
<keyword evidence="4 7" id="KW-0812">Transmembrane</keyword>
<comment type="subcellular location">
    <subcellularLocation>
        <location evidence="1">Cell membrane</location>
        <topology evidence="1">Multi-pass membrane protein</topology>
    </subcellularLocation>
</comment>
<dbReference type="PANTHER" id="PTHR30250:SF10">
    <property type="entry name" value="LIPOPOLYSACCHARIDE BIOSYNTHESIS PROTEIN WZXC"/>
    <property type="match status" value="1"/>
</dbReference>
<feature type="transmembrane region" description="Helical" evidence="7">
    <location>
        <begin position="137"/>
        <end position="155"/>
    </location>
</feature>
<keyword evidence="3" id="KW-1003">Cell membrane</keyword>
<organism evidence="8 9">
    <name type="scientific">Calidifontibacter indicus</name>
    <dbReference type="NCBI Taxonomy" id="419650"/>
    <lineage>
        <taxon>Bacteria</taxon>
        <taxon>Bacillati</taxon>
        <taxon>Actinomycetota</taxon>
        <taxon>Actinomycetes</taxon>
        <taxon>Micrococcales</taxon>
        <taxon>Dermacoccaceae</taxon>
        <taxon>Calidifontibacter</taxon>
    </lineage>
</organism>
<evidence type="ECO:0000256" key="1">
    <source>
        <dbReference type="ARBA" id="ARBA00004651"/>
    </source>
</evidence>
<evidence type="ECO:0000256" key="3">
    <source>
        <dbReference type="ARBA" id="ARBA00022475"/>
    </source>
</evidence>
<evidence type="ECO:0000256" key="5">
    <source>
        <dbReference type="ARBA" id="ARBA00022989"/>
    </source>
</evidence>
<feature type="transmembrane region" description="Helical" evidence="7">
    <location>
        <begin position="248"/>
        <end position="266"/>
    </location>
</feature>
<evidence type="ECO:0000313" key="9">
    <source>
        <dbReference type="Proteomes" id="UP000256253"/>
    </source>
</evidence>
<feature type="transmembrane region" description="Helical" evidence="7">
    <location>
        <begin position="429"/>
        <end position="451"/>
    </location>
</feature>
<feature type="transmembrane region" description="Helical" evidence="7">
    <location>
        <begin position="457"/>
        <end position="476"/>
    </location>
</feature>
<sequence>MTEVRPPQEATRETPAPPETDVVGAAASGVLWLTAQKWIIRLTGFVTIAFLTRLLVPEDFGTVAAAGTLLPFFYLFADLGFSAYIVQADRADDRMLSTAVWFSCLAGIILCGGLWIFAPFMGGVFKAPGVVDVLRALSMWVVITSAGAVPLAILRRRMQFRVIALQATVAAFGAQVAAIVLALRGAGVWALVAQVLVSALLTTAMSWVTVRWRPRFQFDYRELASMTRFGGFVVAVEVVALGRAWGEAAVTAAVLGTAALGLMTVAQRLVQMVQDLSGSAIVPVTNVAFAAVRSDSERLRAAYLRSLRMVILALSLPLTVVAVAAPVLVPLMFGPGWTGSIGVTQILALAGTLTTAAWLDHGLFYGLGRPGTWLWYAVVTDAVTLATTMALASHGLTAIALGFLVVAIVATVGRTAMVRAVMCVGWRSLAGPYCAVVLVVMLSGTAGWLTLRWITGSMWLTLMTTAAVVTAAHLVVSSLVARETLTDFVGVVRRAIRSLRSRQAIAR</sequence>
<feature type="transmembrane region" description="Helical" evidence="7">
    <location>
        <begin position="189"/>
        <end position="210"/>
    </location>
</feature>
<feature type="transmembrane region" description="Helical" evidence="7">
    <location>
        <begin position="339"/>
        <end position="361"/>
    </location>
</feature>
<keyword evidence="9" id="KW-1185">Reference proteome</keyword>